<dbReference type="RefSeq" id="WP_262943293.1">
    <property type="nucleotide sequence ID" value="NZ_JAIQCT010000047.1"/>
</dbReference>
<dbReference type="Pfam" id="PF19268">
    <property type="entry name" value="CIS_TMP"/>
    <property type="match status" value="1"/>
</dbReference>
<sequence length="534" mass="57636">MNNASVGRLRLRLHTQGRHAQTLQQRCSMWCHAELRDLLARVITAETPGQKVGCLDRLTLRLGDIPLSRFEEVMGERVVFCLGKELQGLSWGNDANRVLAVSPPSGGDAVAAGGALLREDAEEGLTKAAASNAPLDQGPAVGFYQLLHYLETGRVAVARQWSTRVARDTWLQETLLQARLVQATAAGRPLRVALAQCLLSPQAYQRLVTTWSGELVAAVCVWLSPLHHLPAPIVAESGAAVVPAALLALQHHAAVASHSSSNDAVHSAGWTTVRPATGVQAAAGSVVSWVAELLQTPLPPHLHRALRAWRQNYPLLWDALPTAAREAAKRVSQAEPNVLQNAQQAASPMNTVAPPVFAKAVQVSPGAVSDTWEVTNAGLVLLWPLLPTLFTTFGWVNEGKFVDDDARSQAVAALDWLVWGDTDIAAWRTPCACLLCGIDLDTPLEVVSPAVEAQLALDAWLTDSLRAMPRMARGGLALLRTLFLQRPGTLTMAQNVRLLVDPAAPDVLLHDLPWPLTPVVLPWLQTLITVEWNV</sequence>
<protein>
    <submittedName>
        <fullName evidence="1">Contractile injection system tape measure protein</fullName>
    </submittedName>
</protein>
<name>A0ABU0VR06_9GAMM</name>
<accession>A0ABU0VR06</accession>
<keyword evidence="2" id="KW-1185">Reference proteome</keyword>
<evidence type="ECO:0000313" key="2">
    <source>
        <dbReference type="Proteomes" id="UP001177872"/>
    </source>
</evidence>
<dbReference type="EMBL" id="JAVCZN010000014">
    <property type="protein sequence ID" value="MDQ1863864.1"/>
    <property type="molecule type" value="Genomic_DNA"/>
</dbReference>
<evidence type="ECO:0000313" key="1">
    <source>
        <dbReference type="EMBL" id="MDQ1863864.1"/>
    </source>
</evidence>
<proteinExistence type="predicted"/>
<comment type="caution">
    <text evidence="1">The sequence shown here is derived from an EMBL/GenBank/DDBJ whole genome shotgun (WGS) entry which is preliminary data.</text>
</comment>
<dbReference type="InterPro" id="IPR045538">
    <property type="entry name" value="CIS_TMP"/>
</dbReference>
<dbReference type="Proteomes" id="UP001177872">
    <property type="component" value="Unassembled WGS sequence"/>
</dbReference>
<gene>
    <name evidence="1" type="ORF">Q6237_23050</name>
</gene>
<organism evidence="1 2">
    <name type="scientific">Serratia ureilytica</name>
    <dbReference type="NCBI Taxonomy" id="300181"/>
    <lineage>
        <taxon>Bacteria</taxon>
        <taxon>Pseudomonadati</taxon>
        <taxon>Pseudomonadota</taxon>
        <taxon>Gammaproteobacteria</taxon>
        <taxon>Enterobacterales</taxon>
        <taxon>Yersiniaceae</taxon>
        <taxon>Serratia</taxon>
    </lineage>
</organism>
<reference evidence="1" key="1">
    <citation type="submission" date="2023-07" db="EMBL/GenBank/DDBJ databases">
        <title>In vitro acaricidal activity of Serratia ureilytica strains isolated from Mimosa pudica nodules againts the dust mite Tyrophagus putrescentiae.</title>
        <authorList>
            <person name="Wong-Villareal A."/>
            <person name="Cerqueda-Garcia D."/>
        </authorList>
    </citation>
    <scope>NUCLEOTIDE SEQUENCE</scope>
    <source>
        <strain evidence="1">UTS2</strain>
    </source>
</reference>